<dbReference type="Pfam" id="PF11951">
    <property type="entry name" value="Fungal_trans_2"/>
    <property type="match status" value="1"/>
</dbReference>
<dbReference type="EMBL" id="LFIW01000734">
    <property type="protein sequence ID" value="KZL85060.1"/>
    <property type="molecule type" value="Genomic_DNA"/>
</dbReference>
<dbReference type="GO" id="GO:0000976">
    <property type="term" value="F:transcription cis-regulatory region binding"/>
    <property type="evidence" value="ECO:0007669"/>
    <property type="project" value="TreeGrafter"/>
</dbReference>
<dbReference type="GO" id="GO:0008270">
    <property type="term" value="F:zinc ion binding"/>
    <property type="evidence" value="ECO:0007669"/>
    <property type="project" value="InterPro"/>
</dbReference>
<comment type="subcellular location">
    <subcellularLocation>
        <location evidence="1">Nucleus</location>
    </subcellularLocation>
</comment>
<evidence type="ECO:0000256" key="2">
    <source>
        <dbReference type="ARBA" id="ARBA00023242"/>
    </source>
</evidence>
<name>A0A167EF69_COLIC</name>
<dbReference type="Gene3D" id="4.10.240.10">
    <property type="entry name" value="Zn(2)-C6 fungal-type DNA-binding domain"/>
    <property type="match status" value="1"/>
</dbReference>
<dbReference type="GO" id="GO:0045944">
    <property type="term" value="P:positive regulation of transcription by RNA polymerase II"/>
    <property type="evidence" value="ECO:0007669"/>
    <property type="project" value="TreeGrafter"/>
</dbReference>
<dbReference type="InterPro" id="IPR021858">
    <property type="entry name" value="Fun_TF"/>
</dbReference>
<gene>
    <name evidence="5" type="ORF">CI238_09723</name>
</gene>
<dbReference type="PROSITE" id="PS50048">
    <property type="entry name" value="ZN2_CY6_FUNGAL_2"/>
    <property type="match status" value="1"/>
</dbReference>
<comment type="caution">
    <text evidence="5">The sequence shown here is derived from an EMBL/GenBank/DDBJ whole genome shotgun (WGS) entry which is preliminary data.</text>
</comment>
<dbReference type="GO" id="GO:0000981">
    <property type="term" value="F:DNA-binding transcription factor activity, RNA polymerase II-specific"/>
    <property type="evidence" value="ECO:0007669"/>
    <property type="project" value="InterPro"/>
</dbReference>
<dbReference type="PANTHER" id="PTHR37534:SF49">
    <property type="entry name" value="LYSINE BIOSYNTHESIS REGULATORY PROTEIN LYS14"/>
    <property type="match status" value="1"/>
</dbReference>
<feature type="domain" description="Zn(2)-C6 fungal-type" evidence="4">
    <location>
        <begin position="39"/>
        <end position="67"/>
    </location>
</feature>
<evidence type="ECO:0000256" key="3">
    <source>
        <dbReference type="SAM" id="MobiDB-lite"/>
    </source>
</evidence>
<protein>
    <submittedName>
        <fullName evidence="5">C6 zinc finger protein</fullName>
    </submittedName>
</protein>
<dbReference type="PANTHER" id="PTHR37534">
    <property type="entry name" value="TRANSCRIPTIONAL ACTIVATOR PROTEIN UGA3"/>
    <property type="match status" value="1"/>
</dbReference>
<organism evidence="5 6">
    <name type="scientific">Colletotrichum incanum</name>
    <name type="common">Soybean anthracnose fungus</name>
    <dbReference type="NCBI Taxonomy" id="1573173"/>
    <lineage>
        <taxon>Eukaryota</taxon>
        <taxon>Fungi</taxon>
        <taxon>Dikarya</taxon>
        <taxon>Ascomycota</taxon>
        <taxon>Pezizomycotina</taxon>
        <taxon>Sordariomycetes</taxon>
        <taxon>Hypocreomycetidae</taxon>
        <taxon>Glomerellales</taxon>
        <taxon>Glomerellaceae</taxon>
        <taxon>Colletotrichum</taxon>
        <taxon>Colletotrichum spaethianum species complex</taxon>
    </lineage>
</organism>
<keyword evidence="2" id="KW-0539">Nucleus</keyword>
<proteinExistence type="predicted"/>
<keyword evidence="6" id="KW-1185">Reference proteome</keyword>
<evidence type="ECO:0000256" key="1">
    <source>
        <dbReference type="ARBA" id="ARBA00004123"/>
    </source>
</evidence>
<feature type="region of interest" description="Disordered" evidence="3">
    <location>
        <begin position="81"/>
        <end position="154"/>
    </location>
</feature>
<feature type="compositionally biased region" description="Polar residues" evidence="3">
    <location>
        <begin position="105"/>
        <end position="117"/>
    </location>
</feature>
<dbReference type="InterPro" id="IPR036864">
    <property type="entry name" value="Zn2-C6_fun-type_DNA-bd_sf"/>
</dbReference>
<dbReference type="Pfam" id="PF00172">
    <property type="entry name" value="Zn_clus"/>
    <property type="match status" value="1"/>
</dbReference>
<dbReference type="Proteomes" id="UP000076584">
    <property type="component" value="Unassembled WGS sequence"/>
</dbReference>
<feature type="non-terminal residue" evidence="5">
    <location>
        <position position="1"/>
    </location>
</feature>
<evidence type="ECO:0000259" key="4">
    <source>
        <dbReference type="PROSITE" id="PS50048"/>
    </source>
</evidence>
<dbReference type="SUPFAM" id="SSF57701">
    <property type="entry name" value="Zn2/Cys6 DNA-binding domain"/>
    <property type="match status" value="1"/>
</dbReference>
<dbReference type="InterPro" id="IPR001138">
    <property type="entry name" value="Zn2Cys6_DnaBD"/>
</dbReference>
<dbReference type="AlphaFoldDB" id="A0A167EF69"/>
<evidence type="ECO:0000313" key="5">
    <source>
        <dbReference type="EMBL" id="KZL85060.1"/>
    </source>
</evidence>
<dbReference type="CDD" id="cd00067">
    <property type="entry name" value="GAL4"/>
    <property type="match status" value="1"/>
</dbReference>
<accession>A0A167EF69</accession>
<dbReference type="STRING" id="1573173.A0A167EF69"/>
<sequence length="553" mass="61481">LHTCEFDGNLFGKSRGENSIMPMKMGMARGSRAVRKDPACGTCRKKCRKCDRTRPICNRCRLKGLHCEGYPPRFQFCGSPSASTSNAAIGERDQESDKPLIPPTQELNHIPIQSSPGSAEAFIPPDRPSHERLLPPISHGASSASPQDRSLGAPSPVTIIGHTVDEVLLTNNSQRLLVYFDLDLSPHLAIAVDGMDNPFRKHVLPLAHQHTGVLHAVLGLAACHLHLSPSGAARVDMATALQHRVAALNVLGSLLIKEEVQGLTANEDEAVLAIVLLLVLHDICELGISSHAVHLTGVSFLCRRVALSSTMSKRSAASMFFLSALSWLDVLRGFSGAEKLTYSVDVRRCVADTKTDLHTLVGCPPEIFHRIGIVIAAAKCHLEGRLSVSDFQIVLGNAQMFLRGIDLEQIEYPTQHPEWKQLAEAYRHACLLRTMRWPDTFSIPCEDERIRTSVLAILECCANVPMDSLFYKRLLFPLFLAATDTSVRYEIHYASLCIDKIRQSTGFKHAAMMEILEGVWEERKRMTRGWMNVPWMEFTCSESMRQQHAYLFF</sequence>
<dbReference type="GO" id="GO:0005634">
    <property type="term" value="C:nucleus"/>
    <property type="evidence" value="ECO:0007669"/>
    <property type="project" value="UniProtKB-SubCell"/>
</dbReference>
<evidence type="ECO:0000313" key="6">
    <source>
        <dbReference type="Proteomes" id="UP000076584"/>
    </source>
</evidence>
<reference evidence="5 6" key="1">
    <citation type="submission" date="2015-06" db="EMBL/GenBank/DDBJ databases">
        <title>Survival trade-offs in plant roots during colonization by closely related pathogenic and mutualistic fungi.</title>
        <authorList>
            <person name="Hacquard S."/>
            <person name="Kracher B."/>
            <person name="Hiruma K."/>
            <person name="Weinman A."/>
            <person name="Muench P."/>
            <person name="Garrido Oter R."/>
            <person name="Ver Loren van Themaat E."/>
            <person name="Dallerey J.-F."/>
            <person name="Damm U."/>
            <person name="Henrissat B."/>
            <person name="Lespinet O."/>
            <person name="Thon M."/>
            <person name="Kemen E."/>
            <person name="McHardy A.C."/>
            <person name="Schulze-Lefert P."/>
            <person name="O'Connell R.J."/>
        </authorList>
    </citation>
    <scope>NUCLEOTIDE SEQUENCE [LARGE SCALE GENOMIC DNA]</scope>
    <source>
        <strain evidence="5 6">MAFF 238704</strain>
    </source>
</reference>